<evidence type="ECO:0000313" key="3">
    <source>
        <dbReference type="Proteomes" id="UP001271007"/>
    </source>
</evidence>
<feature type="compositionally biased region" description="Polar residues" evidence="1">
    <location>
        <begin position="68"/>
        <end position="84"/>
    </location>
</feature>
<organism evidence="2 3">
    <name type="scientific">Extremus antarcticus</name>
    <dbReference type="NCBI Taxonomy" id="702011"/>
    <lineage>
        <taxon>Eukaryota</taxon>
        <taxon>Fungi</taxon>
        <taxon>Dikarya</taxon>
        <taxon>Ascomycota</taxon>
        <taxon>Pezizomycotina</taxon>
        <taxon>Dothideomycetes</taxon>
        <taxon>Dothideomycetidae</taxon>
        <taxon>Mycosphaerellales</taxon>
        <taxon>Extremaceae</taxon>
        <taxon>Extremus</taxon>
    </lineage>
</organism>
<sequence>MGDYDYDACRSCQRKQRRDCDVMDSDCAWTVNARSLAPKSTWGPRPPPQQVPQQQPVYAQQPTYGQAYPQQPTYGQAYTQQPTYGQAFPRQPTSGTHPGYIQQQSHLQQPPQSVYGPQPEYRQQPPAYGQQTAYGQQQNFGNRPAPQPESVELVAPTREMNMQTHARATEAARKRRKRQELKDAADGGDQVAIDEREERRLAYNAGRKKR</sequence>
<feature type="region of interest" description="Disordered" evidence="1">
    <location>
        <begin position="36"/>
        <end position="151"/>
    </location>
</feature>
<evidence type="ECO:0000313" key="2">
    <source>
        <dbReference type="EMBL" id="KAK3056465.1"/>
    </source>
</evidence>
<gene>
    <name evidence="2" type="ORF">LTR09_002972</name>
</gene>
<dbReference type="AlphaFoldDB" id="A0AAJ0LV99"/>
<dbReference type="EMBL" id="JAWDJX010000006">
    <property type="protein sequence ID" value="KAK3056465.1"/>
    <property type="molecule type" value="Genomic_DNA"/>
</dbReference>
<evidence type="ECO:0000256" key="1">
    <source>
        <dbReference type="SAM" id="MobiDB-lite"/>
    </source>
</evidence>
<dbReference type="Proteomes" id="UP001271007">
    <property type="component" value="Unassembled WGS sequence"/>
</dbReference>
<feature type="compositionally biased region" description="Low complexity" evidence="1">
    <location>
        <begin position="51"/>
        <end position="62"/>
    </location>
</feature>
<reference evidence="2" key="1">
    <citation type="submission" date="2023-04" db="EMBL/GenBank/DDBJ databases">
        <title>Black Yeasts Isolated from many extreme environments.</title>
        <authorList>
            <person name="Coleine C."/>
            <person name="Stajich J.E."/>
            <person name="Selbmann L."/>
        </authorList>
    </citation>
    <scope>NUCLEOTIDE SEQUENCE</scope>
    <source>
        <strain evidence="2">CCFEE 5312</strain>
    </source>
</reference>
<feature type="compositionally biased region" description="Low complexity" evidence="1">
    <location>
        <begin position="102"/>
        <end position="113"/>
    </location>
</feature>
<protein>
    <submittedName>
        <fullName evidence="2">Uncharacterized protein</fullName>
    </submittedName>
</protein>
<name>A0AAJ0LV99_9PEZI</name>
<feature type="compositionally biased region" description="Low complexity" evidence="1">
    <location>
        <begin position="127"/>
        <end position="138"/>
    </location>
</feature>
<comment type="caution">
    <text evidence="2">The sequence shown here is derived from an EMBL/GenBank/DDBJ whole genome shotgun (WGS) entry which is preliminary data.</text>
</comment>
<accession>A0AAJ0LV99</accession>
<keyword evidence="3" id="KW-1185">Reference proteome</keyword>
<feature type="region of interest" description="Disordered" evidence="1">
    <location>
        <begin position="164"/>
        <end position="210"/>
    </location>
</feature>
<proteinExistence type="predicted"/>